<comment type="caution">
    <text evidence="1">The sequence shown here is derived from an EMBL/GenBank/DDBJ whole genome shotgun (WGS) entry which is preliminary data.</text>
</comment>
<dbReference type="InterPro" id="IPR014718">
    <property type="entry name" value="GH-type_carb-bd"/>
</dbReference>
<evidence type="ECO:0000313" key="1">
    <source>
        <dbReference type="EMBL" id="MPN58901.1"/>
    </source>
</evidence>
<dbReference type="AlphaFoldDB" id="A0A645J5J8"/>
<dbReference type="Gene3D" id="2.70.98.10">
    <property type="match status" value="1"/>
</dbReference>
<gene>
    <name evidence="1" type="ORF">SDC9_206617</name>
</gene>
<dbReference type="Pfam" id="PF14486">
    <property type="entry name" value="DUF4432"/>
    <property type="match status" value="1"/>
</dbReference>
<dbReference type="EMBL" id="VSSQ01132243">
    <property type="protein sequence ID" value="MPN58901.1"/>
    <property type="molecule type" value="Genomic_DNA"/>
</dbReference>
<sequence>MHAPVDGLPQQTFCHVPHAKGIVTAGLYQPKLQLSAYLRYDTTSLPYLLEWKCLKSHDYVLAIEPANCPAHDRETDLAKQNAFLLGAYESVTYRVTLGVSEGAAAQALVSTNA</sequence>
<protein>
    <submittedName>
        <fullName evidence="1">Uncharacterized protein</fullName>
    </submittedName>
</protein>
<proteinExistence type="predicted"/>
<organism evidence="1">
    <name type="scientific">bioreactor metagenome</name>
    <dbReference type="NCBI Taxonomy" id="1076179"/>
    <lineage>
        <taxon>unclassified sequences</taxon>
        <taxon>metagenomes</taxon>
        <taxon>ecological metagenomes</taxon>
    </lineage>
</organism>
<dbReference type="InterPro" id="IPR027839">
    <property type="entry name" value="DUF4432"/>
</dbReference>
<dbReference type="GO" id="GO:0030246">
    <property type="term" value="F:carbohydrate binding"/>
    <property type="evidence" value="ECO:0007669"/>
    <property type="project" value="InterPro"/>
</dbReference>
<reference evidence="1" key="1">
    <citation type="submission" date="2019-08" db="EMBL/GenBank/DDBJ databases">
        <authorList>
            <person name="Kucharzyk K."/>
            <person name="Murdoch R.W."/>
            <person name="Higgins S."/>
            <person name="Loffler F."/>
        </authorList>
    </citation>
    <scope>NUCLEOTIDE SEQUENCE</scope>
</reference>
<name>A0A645J5J8_9ZZZZ</name>
<accession>A0A645J5J8</accession>